<dbReference type="InterPro" id="IPR000889">
    <property type="entry name" value="Glutathione_peroxidase"/>
</dbReference>
<dbReference type="PRINTS" id="PR01011">
    <property type="entry name" value="GLUTPROXDASE"/>
</dbReference>
<dbReference type="RefSeq" id="XP_014634113.1">
    <property type="nucleotide sequence ID" value="XM_014778627.3"/>
</dbReference>
<keyword evidence="3 4" id="KW-0560">Oxidoreductase</keyword>
<dbReference type="SUPFAM" id="SSF52833">
    <property type="entry name" value="Thioredoxin-like"/>
    <property type="match status" value="1"/>
</dbReference>
<dbReference type="EnsemblPlants" id="KRH41162">
    <property type="protein sequence ID" value="KRH41162"/>
    <property type="gene ID" value="GLYMA_08G013900"/>
</dbReference>
<reference evidence="5 6" key="1">
    <citation type="journal article" date="2010" name="Nature">
        <title>Genome sequence of the palaeopolyploid soybean.</title>
        <authorList>
            <person name="Schmutz J."/>
            <person name="Cannon S.B."/>
            <person name="Schlueter J."/>
            <person name="Ma J."/>
            <person name="Mitros T."/>
            <person name="Nelson W."/>
            <person name="Hyten D.L."/>
            <person name="Song Q."/>
            <person name="Thelen J.J."/>
            <person name="Cheng J."/>
            <person name="Xu D."/>
            <person name="Hellsten U."/>
            <person name="May G.D."/>
            <person name="Yu Y."/>
            <person name="Sakurai T."/>
            <person name="Umezawa T."/>
            <person name="Bhattacharyya M.K."/>
            <person name="Sandhu D."/>
            <person name="Valliyodan B."/>
            <person name="Lindquist E."/>
            <person name="Peto M."/>
            <person name="Grant D."/>
            <person name="Shu S."/>
            <person name="Goodstein D."/>
            <person name="Barry K."/>
            <person name="Futrell-Griggs M."/>
            <person name="Abernathy B."/>
            <person name="Du J."/>
            <person name="Tian Z."/>
            <person name="Zhu L."/>
            <person name="Gill N."/>
            <person name="Joshi T."/>
            <person name="Libault M."/>
            <person name="Sethuraman A."/>
            <person name="Zhang X.-C."/>
            <person name="Shinozaki K."/>
            <person name="Nguyen H.T."/>
            <person name="Wing R.A."/>
            <person name="Cregan P."/>
            <person name="Specht J."/>
            <person name="Grimwood J."/>
            <person name="Rokhsar D."/>
            <person name="Stacey G."/>
            <person name="Shoemaker R.C."/>
            <person name="Jackson S.A."/>
        </authorList>
    </citation>
    <scope>NUCLEOTIDE SEQUENCE [LARGE SCALE GENOMIC DNA]</scope>
    <source>
        <strain evidence="6">cv. Williams 82</strain>
        <tissue evidence="5">Callus</tissue>
    </source>
</reference>
<dbReference type="Gene3D" id="3.40.30.10">
    <property type="entry name" value="Glutaredoxin"/>
    <property type="match status" value="1"/>
</dbReference>
<reference evidence="6" key="2">
    <citation type="submission" date="2018-02" db="UniProtKB">
        <authorList>
            <consortium name="EnsemblPlants"/>
        </authorList>
    </citation>
    <scope>IDENTIFICATION</scope>
    <source>
        <strain evidence="6">Williams 82</strain>
    </source>
</reference>
<dbReference type="PROSITE" id="PS00763">
    <property type="entry name" value="GLUTATHIONE_PEROXID_2"/>
    <property type="match status" value="1"/>
</dbReference>
<dbReference type="PROSITE" id="PS51355">
    <property type="entry name" value="GLUTATHIONE_PEROXID_3"/>
    <property type="match status" value="1"/>
</dbReference>
<dbReference type="GO" id="GO:0004601">
    <property type="term" value="F:peroxidase activity"/>
    <property type="evidence" value="ECO:0007669"/>
    <property type="project" value="UniProtKB-KW"/>
</dbReference>
<dbReference type="EMBL" id="CM000841">
    <property type="protein sequence ID" value="KRH41162.1"/>
    <property type="molecule type" value="Genomic_DNA"/>
</dbReference>
<reference evidence="5" key="3">
    <citation type="submission" date="2018-07" db="EMBL/GenBank/DDBJ databases">
        <title>WGS assembly of Glycine max.</title>
        <authorList>
            <person name="Schmutz J."/>
            <person name="Cannon S."/>
            <person name="Schlueter J."/>
            <person name="Ma J."/>
            <person name="Mitros T."/>
            <person name="Nelson W."/>
            <person name="Hyten D."/>
            <person name="Song Q."/>
            <person name="Thelen J."/>
            <person name="Cheng J."/>
            <person name="Xu D."/>
            <person name="Hellsten U."/>
            <person name="May G."/>
            <person name="Yu Y."/>
            <person name="Sakurai T."/>
            <person name="Umezawa T."/>
            <person name="Bhattacharyya M."/>
            <person name="Sandhu D."/>
            <person name="Valliyodan B."/>
            <person name="Lindquist E."/>
            <person name="Peto M."/>
            <person name="Grant D."/>
            <person name="Shu S."/>
            <person name="Goodstein D."/>
            <person name="Barry K."/>
            <person name="Futrell-Griggs M."/>
            <person name="Abernathy B."/>
            <person name="Du J."/>
            <person name="Tian Z."/>
            <person name="Zhu L."/>
            <person name="Gill N."/>
            <person name="Joshi T."/>
            <person name="Libault M."/>
            <person name="Sethuraman A."/>
            <person name="Zhang X."/>
            <person name="Shinozaki K."/>
            <person name="Nguyen H."/>
            <person name="Wing R."/>
            <person name="Cregan P."/>
            <person name="Specht J."/>
            <person name="Grimwood J."/>
            <person name="Rokhsar D."/>
            <person name="Stacey G."/>
            <person name="Shoemaker R."/>
            <person name="Jackson S."/>
        </authorList>
    </citation>
    <scope>NUCLEOTIDE SEQUENCE</scope>
    <source>
        <tissue evidence="5">Callus</tissue>
    </source>
</reference>
<protein>
    <recommendedName>
        <fullName evidence="4">Glutathione peroxidase</fullName>
    </recommendedName>
</protein>
<evidence type="ECO:0000256" key="4">
    <source>
        <dbReference type="RuleBase" id="RU000499"/>
    </source>
</evidence>
<dbReference type="SMR" id="A0A0R0IMN8"/>
<evidence type="ECO:0000313" key="5">
    <source>
        <dbReference type="EMBL" id="KRH41163.1"/>
    </source>
</evidence>
<organism evidence="5">
    <name type="scientific">Glycine max</name>
    <name type="common">Soybean</name>
    <name type="synonym">Glycine hispida</name>
    <dbReference type="NCBI Taxonomy" id="3847"/>
    <lineage>
        <taxon>Eukaryota</taxon>
        <taxon>Viridiplantae</taxon>
        <taxon>Streptophyta</taxon>
        <taxon>Embryophyta</taxon>
        <taxon>Tracheophyta</taxon>
        <taxon>Spermatophyta</taxon>
        <taxon>Magnoliopsida</taxon>
        <taxon>eudicotyledons</taxon>
        <taxon>Gunneridae</taxon>
        <taxon>Pentapetalae</taxon>
        <taxon>rosids</taxon>
        <taxon>fabids</taxon>
        <taxon>Fabales</taxon>
        <taxon>Fabaceae</taxon>
        <taxon>Papilionoideae</taxon>
        <taxon>50 kb inversion clade</taxon>
        <taxon>NPAAA clade</taxon>
        <taxon>indigoferoid/millettioid clade</taxon>
        <taxon>Phaseoleae</taxon>
        <taxon>Glycine</taxon>
        <taxon>Glycine subgen. Soja</taxon>
    </lineage>
</organism>
<evidence type="ECO:0000256" key="3">
    <source>
        <dbReference type="ARBA" id="ARBA00023002"/>
    </source>
</evidence>
<dbReference type="CDD" id="cd00340">
    <property type="entry name" value="GSH_Peroxidase"/>
    <property type="match status" value="1"/>
</dbReference>
<evidence type="ECO:0000313" key="7">
    <source>
        <dbReference type="Proteomes" id="UP000008827"/>
    </source>
</evidence>
<dbReference type="Gramene" id="KRH41163">
    <property type="protein sequence ID" value="KRH41163"/>
    <property type="gene ID" value="GLYMA_08G013900"/>
</dbReference>
<dbReference type="Gramene" id="KRH41162">
    <property type="protein sequence ID" value="KRH41162"/>
    <property type="gene ID" value="GLYMA_08G013900"/>
</dbReference>
<dbReference type="PANTHER" id="PTHR11592:SF27">
    <property type="entry name" value="GLUTATHIONE PEROXIDASE 8-RELATED"/>
    <property type="match status" value="1"/>
</dbReference>
<keyword evidence="7" id="KW-1185">Reference proteome</keyword>
<proteinExistence type="inferred from homology"/>
<dbReference type="AlphaFoldDB" id="A0A0R0IMN8"/>
<dbReference type="GO" id="GO:0006979">
    <property type="term" value="P:response to oxidative stress"/>
    <property type="evidence" value="ECO:0007669"/>
    <property type="project" value="InterPro"/>
</dbReference>
<sequence length="163" mass="19025">MWHDQLKLCGVESTIREIQRQRLTLYALGLRYYTYLTSKGRNLVLEFDIVMFYSVKHGLEILAFPCNQFGEEEPGSNDQIQEFVCTRFKSEFPIFDKIEVNGDSACPLYKFLKSGKWGIFGDDIQWNFAKFLIDKDGQVVDRYYPTTSPLSLERDIRKLIGIV</sequence>
<dbReference type="PANTHER" id="PTHR11592">
    <property type="entry name" value="GLUTATHIONE PEROXIDASE"/>
    <property type="match status" value="1"/>
</dbReference>
<comment type="similarity">
    <text evidence="1 4">Belongs to the glutathione peroxidase family.</text>
</comment>
<dbReference type="Pfam" id="PF00255">
    <property type="entry name" value="GSHPx"/>
    <property type="match status" value="1"/>
</dbReference>
<accession>A0A0R0IMN8</accession>
<dbReference type="EnsemblPlants" id="KRH41163">
    <property type="protein sequence ID" value="KRH41163"/>
    <property type="gene ID" value="GLYMA_08G013900"/>
</dbReference>
<dbReference type="ExpressionAtlas" id="A0A0R0IMN8">
    <property type="expression patterns" value="baseline and differential"/>
</dbReference>
<dbReference type="FunFam" id="3.40.30.10:FF:000025">
    <property type="entry name" value="Glutathione peroxidase"/>
    <property type="match status" value="1"/>
</dbReference>
<dbReference type="OrthoDB" id="446890at2759"/>
<evidence type="ECO:0000313" key="6">
    <source>
        <dbReference type="EnsemblPlants" id="KRH41162"/>
    </source>
</evidence>
<evidence type="ECO:0000256" key="1">
    <source>
        <dbReference type="ARBA" id="ARBA00006926"/>
    </source>
</evidence>
<dbReference type="InterPro" id="IPR036249">
    <property type="entry name" value="Thioredoxin-like_sf"/>
</dbReference>
<dbReference type="GeneID" id="100808523"/>
<dbReference type="EMBL" id="CM000841">
    <property type="protein sequence ID" value="KRH41163.1"/>
    <property type="molecule type" value="Genomic_DNA"/>
</dbReference>
<name>A0A0R0IMN8_SOYBN</name>
<dbReference type="InterPro" id="IPR029760">
    <property type="entry name" value="GPX_CS"/>
</dbReference>
<gene>
    <name evidence="6" type="primary">LOC100808523</name>
    <name evidence="5" type="ORF">GLYMA_08G013900</name>
</gene>
<dbReference type="Proteomes" id="UP000008827">
    <property type="component" value="Chromosome 8"/>
</dbReference>
<keyword evidence="2 4" id="KW-0575">Peroxidase</keyword>
<evidence type="ECO:0000256" key="2">
    <source>
        <dbReference type="ARBA" id="ARBA00022559"/>
    </source>
</evidence>